<dbReference type="RefSeq" id="WP_078709678.1">
    <property type="nucleotide sequence ID" value="NZ_FUXL01000014.1"/>
</dbReference>
<dbReference type="EMBL" id="FUXL01000014">
    <property type="protein sequence ID" value="SKA31760.1"/>
    <property type="molecule type" value="Genomic_DNA"/>
</dbReference>
<reference evidence="2 3" key="1">
    <citation type="submission" date="2017-02" db="EMBL/GenBank/DDBJ databases">
        <authorList>
            <person name="Peterson S.W."/>
        </authorList>
    </citation>
    <scope>NUCLEOTIDE SEQUENCE [LARGE SCALE GENOMIC DNA]</scope>
    <source>
        <strain evidence="2 3">USBA 369</strain>
    </source>
</reference>
<organism evidence="2 3">
    <name type="scientific">Consotaella salsifontis</name>
    <dbReference type="NCBI Taxonomy" id="1365950"/>
    <lineage>
        <taxon>Bacteria</taxon>
        <taxon>Pseudomonadati</taxon>
        <taxon>Pseudomonadota</taxon>
        <taxon>Alphaproteobacteria</taxon>
        <taxon>Hyphomicrobiales</taxon>
        <taxon>Aurantimonadaceae</taxon>
        <taxon>Consotaella</taxon>
    </lineage>
</organism>
<sequence>MTSSKADKSGASVRRQRRNADQADYQRAYRAAQKERRRPSRDDVARVLLNWIITLLLENKDHDGLMNFRTGVVLRLVEQGFDRKESQLRFDGLIDKYEDGWDFRRKPHLMKPELDEAE</sequence>
<feature type="region of interest" description="Disordered" evidence="1">
    <location>
        <begin position="1"/>
        <end position="41"/>
    </location>
</feature>
<gene>
    <name evidence="2" type="ORF">SAMN05428963_11454</name>
</gene>
<name>A0A1T4STZ2_9HYPH</name>
<keyword evidence="3" id="KW-1185">Reference proteome</keyword>
<dbReference type="OrthoDB" id="8303433at2"/>
<proteinExistence type="predicted"/>
<feature type="compositionally biased region" description="Low complexity" evidence="1">
    <location>
        <begin position="22"/>
        <end position="31"/>
    </location>
</feature>
<dbReference type="AlphaFoldDB" id="A0A1T4STZ2"/>
<evidence type="ECO:0000256" key="1">
    <source>
        <dbReference type="SAM" id="MobiDB-lite"/>
    </source>
</evidence>
<protein>
    <submittedName>
        <fullName evidence="2">Uncharacterized protein</fullName>
    </submittedName>
</protein>
<accession>A0A1T4STZ2</accession>
<evidence type="ECO:0000313" key="3">
    <source>
        <dbReference type="Proteomes" id="UP000190135"/>
    </source>
</evidence>
<evidence type="ECO:0000313" key="2">
    <source>
        <dbReference type="EMBL" id="SKA31760.1"/>
    </source>
</evidence>
<dbReference type="Proteomes" id="UP000190135">
    <property type="component" value="Unassembled WGS sequence"/>
</dbReference>